<dbReference type="EMBL" id="VOWB01000027">
    <property type="protein sequence ID" value="TXE83465.1"/>
    <property type="molecule type" value="Genomic_DNA"/>
</dbReference>
<reference evidence="6 7" key="1">
    <citation type="submission" date="2019-07" db="EMBL/GenBank/DDBJ databases">
        <title>Rapid identification of Enteric Bacteria from Whole Genome Sequences (WGS) using Average Nucleotide Identity (ANI).</title>
        <authorList>
            <person name="Lane C."/>
        </authorList>
    </citation>
    <scope>NUCLEOTIDE SEQUENCE [LARGE SCALE GENOMIC DNA]</scope>
    <source>
        <strain evidence="6 7">2016D-0250</strain>
    </source>
</reference>
<comment type="subcellular location">
    <subcellularLocation>
        <location evidence="5">Cytoplasm</location>
    </subcellularLocation>
</comment>
<proteinExistence type="inferred from homology"/>
<keyword evidence="2 5" id="KW-1005">Bacterial flagellum biogenesis</keyword>
<dbReference type="PANTHER" id="PTHR39190:SF1">
    <property type="entry name" value="FLAGELLAR ASSEMBLY FACTOR FLIW"/>
    <property type="match status" value="1"/>
</dbReference>
<keyword evidence="1 5" id="KW-0963">Cytoplasm</keyword>
<gene>
    <name evidence="5 6" type="primary">fliW</name>
    <name evidence="6" type="ORF">FPD46_02170</name>
</gene>
<evidence type="ECO:0000313" key="6">
    <source>
        <dbReference type="EMBL" id="TXE83465.1"/>
    </source>
</evidence>
<dbReference type="GO" id="GO:0005737">
    <property type="term" value="C:cytoplasm"/>
    <property type="evidence" value="ECO:0007669"/>
    <property type="project" value="UniProtKB-SubCell"/>
</dbReference>
<evidence type="ECO:0000256" key="4">
    <source>
        <dbReference type="ARBA" id="ARBA00023186"/>
    </source>
</evidence>
<dbReference type="InterPro" id="IPR003775">
    <property type="entry name" value="Flagellar_assembly_factor_FliW"/>
</dbReference>
<dbReference type="GO" id="GO:0044780">
    <property type="term" value="P:bacterial-type flagellum assembly"/>
    <property type="evidence" value="ECO:0007669"/>
    <property type="project" value="UniProtKB-UniRule"/>
</dbReference>
<comment type="function">
    <text evidence="5">Acts as an anti-CsrA protein, binds CsrA and prevents it from repressing translation of its target genes, one of which is flagellin. Binds to flagellin and participates in the assembly of the flagellum.</text>
</comment>
<dbReference type="RefSeq" id="WP_147575133.1">
    <property type="nucleotide sequence ID" value="NZ_VOWB01000027.1"/>
</dbReference>
<comment type="similarity">
    <text evidence="5">Belongs to the FliW family.</text>
</comment>
<dbReference type="Gene3D" id="2.30.290.10">
    <property type="entry name" value="BH3618-like"/>
    <property type="match status" value="1"/>
</dbReference>
<keyword evidence="6" id="KW-0969">Cilium</keyword>
<accession>A0A5C7DMG6</accession>
<dbReference type="Pfam" id="PF02623">
    <property type="entry name" value="FliW"/>
    <property type="match status" value="1"/>
</dbReference>
<organism evidence="6 7">
    <name type="scientific">Campylobacter peloridis</name>
    <dbReference type="NCBI Taxonomy" id="488546"/>
    <lineage>
        <taxon>Bacteria</taxon>
        <taxon>Pseudomonadati</taxon>
        <taxon>Campylobacterota</taxon>
        <taxon>Epsilonproteobacteria</taxon>
        <taxon>Campylobacterales</taxon>
        <taxon>Campylobacteraceae</taxon>
        <taxon>Campylobacter</taxon>
    </lineage>
</organism>
<dbReference type="InterPro" id="IPR024046">
    <property type="entry name" value="Flagellar_assmbl_FliW_dom_sf"/>
</dbReference>
<comment type="caution">
    <text evidence="6">The sequence shown here is derived from an EMBL/GenBank/DDBJ whole genome shotgun (WGS) entry which is preliminary data.</text>
</comment>
<keyword evidence="6" id="KW-0282">Flagellum</keyword>
<dbReference type="AlphaFoldDB" id="A0A5C7DMG6"/>
<comment type="subunit">
    <text evidence="5">Interacts with translational regulator CsrA and flagellin(s).</text>
</comment>
<evidence type="ECO:0000256" key="2">
    <source>
        <dbReference type="ARBA" id="ARBA00022795"/>
    </source>
</evidence>
<name>A0A5C7DMG6_9BACT</name>
<dbReference type="NCBIfam" id="NF009790">
    <property type="entry name" value="PRK13282.1"/>
    <property type="match status" value="1"/>
</dbReference>
<evidence type="ECO:0000256" key="5">
    <source>
        <dbReference type="HAMAP-Rule" id="MF_01185"/>
    </source>
</evidence>
<dbReference type="HAMAP" id="MF_01185">
    <property type="entry name" value="FliW"/>
    <property type="match status" value="1"/>
</dbReference>
<evidence type="ECO:0000256" key="1">
    <source>
        <dbReference type="ARBA" id="ARBA00022490"/>
    </source>
</evidence>
<dbReference type="SUPFAM" id="SSF141457">
    <property type="entry name" value="BH3618-like"/>
    <property type="match status" value="1"/>
</dbReference>
<dbReference type="PANTHER" id="PTHR39190">
    <property type="entry name" value="FLAGELLAR ASSEMBLY FACTOR FLIW"/>
    <property type="match status" value="1"/>
</dbReference>
<dbReference type="Proteomes" id="UP000321310">
    <property type="component" value="Unassembled WGS sequence"/>
</dbReference>
<dbReference type="GO" id="GO:0006417">
    <property type="term" value="P:regulation of translation"/>
    <property type="evidence" value="ECO:0007669"/>
    <property type="project" value="UniProtKB-KW"/>
</dbReference>
<sequence>MNLEVKCPILGFEETKNMNFYKIDEVFYRLKSLDGKDFSFVMIDPYMIRPDYDFEVPDYYQELLALNEKTNFGVFVIVAVNEPLEESTVNFLAPVVMNYDNNSLVQVILDTTKYPNYFQSEKISAFIKSSKTNE</sequence>
<evidence type="ECO:0000256" key="3">
    <source>
        <dbReference type="ARBA" id="ARBA00022845"/>
    </source>
</evidence>
<evidence type="ECO:0000313" key="7">
    <source>
        <dbReference type="Proteomes" id="UP000321310"/>
    </source>
</evidence>
<protein>
    <recommendedName>
        <fullName evidence="5">Flagellar assembly factor FliW</fullName>
    </recommendedName>
</protein>
<keyword evidence="3 5" id="KW-0810">Translation regulation</keyword>
<keyword evidence="4 5" id="KW-0143">Chaperone</keyword>
<keyword evidence="6" id="KW-0966">Cell projection</keyword>